<dbReference type="Proteomes" id="UP000031829">
    <property type="component" value="Chromosome"/>
</dbReference>
<evidence type="ECO:0000313" key="8">
    <source>
        <dbReference type="EMBL" id="AJI24932.1"/>
    </source>
</evidence>
<evidence type="ECO:0000313" key="9">
    <source>
        <dbReference type="Proteomes" id="UP000031829"/>
    </source>
</evidence>
<dbReference type="GO" id="GO:0016020">
    <property type="term" value="C:membrane"/>
    <property type="evidence" value="ECO:0007669"/>
    <property type="project" value="UniProtKB-SubCell"/>
</dbReference>
<dbReference type="KEGG" id="bmeg:BG04_5153"/>
<dbReference type="PANTHER" id="PTHR30386">
    <property type="entry name" value="MEMBRANE FUSION SUBUNIT OF EMRAB-TOLC MULTIDRUG EFFLUX PUMP"/>
    <property type="match status" value="1"/>
</dbReference>
<accession>A0A0B6AV22</accession>
<dbReference type="AlphaFoldDB" id="A0A0B6AV22"/>
<dbReference type="GeneID" id="93643114"/>
<evidence type="ECO:0000256" key="2">
    <source>
        <dbReference type="ARBA" id="ARBA00009477"/>
    </source>
</evidence>
<feature type="domain" description="YhbJ barrel-sandwich hybrid" evidence="7">
    <location>
        <begin position="47"/>
        <end position="116"/>
    </location>
</feature>
<dbReference type="SMR" id="A0A0B6AV22"/>
<dbReference type="HOGENOM" id="CLU_018816_11_0_9"/>
<comment type="similarity">
    <text evidence="2">Belongs to the membrane fusion protein (MFP) (TC 8.A.1) family.</text>
</comment>
<name>A0A0B6AV22_PRIM2</name>
<feature type="domain" description="p-hydroxybenzoic acid efflux pump subunit AaeA-like beta-barrel" evidence="6">
    <location>
        <begin position="120"/>
        <end position="208"/>
    </location>
</feature>
<dbReference type="RefSeq" id="WP_034651409.1">
    <property type="nucleotide sequence ID" value="NZ_BCVB01000010.1"/>
</dbReference>
<evidence type="ECO:0000259" key="7">
    <source>
        <dbReference type="Pfam" id="PF25997"/>
    </source>
</evidence>
<dbReference type="EMBL" id="CP009920">
    <property type="protein sequence ID" value="AJI24932.1"/>
    <property type="molecule type" value="Genomic_DNA"/>
</dbReference>
<dbReference type="InterPro" id="IPR058635">
    <property type="entry name" value="BSH_YhbJ"/>
</dbReference>
<keyword evidence="3" id="KW-0812">Transmembrane</keyword>
<evidence type="ECO:0000259" key="6">
    <source>
        <dbReference type="Pfam" id="PF25963"/>
    </source>
</evidence>
<sequence>MSKSRLLVTNIVGIIVILLLVGFGGYYFYEKANYVKTDEAQVEAPLSQVIASANGQLSEWNVKEGDSVFQGDSVGSLKEGDKSTDVTSMIDGTIIKNNASQNQLVKAGDVLAQTADLSKIYITANIKETDLGDIEEGDSVDITVDGDSGKVFKGHVEAIGRATNSVSSMLPAQNTGNYTKVTQKVPVKISIDDASDKVLPGMNAEVKISI</sequence>
<dbReference type="InterPro" id="IPR011053">
    <property type="entry name" value="Single_hybrid_motif"/>
</dbReference>
<dbReference type="Pfam" id="PF25963">
    <property type="entry name" value="Beta-barrel_AAEA"/>
    <property type="match status" value="1"/>
</dbReference>
<evidence type="ECO:0000256" key="1">
    <source>
        <dbReference type="ARBA" id="ARBA00004167"/>
    </source>
</evidence>
<gene>
    <name evidence="8" type="ORF">BG04_5153</name>
</gene>
<dbReference type="SUPFAM" id="SSF51230">
    <property type="entry name" value="Single hybrid motif"/>
    <property type="match status" value="1"/>
</dbReference>
<dbReference type="Gene3D" id="2.40.50.100">
    <property type="match status" value="1"/>
</dbReference>
<evidence type="ECO:0000256" key="5">
    <source>
        <dbReference type="ARBA" id="ARBA00023136"/>
    </source>
</evidence>
<dbReference type="Pfam" id="PF25997">
    <property type="entry name" value="BSH_YhbJ"/>
    <property type="match status" value="1"/>
</dbReference>
<keyword evidence="5" id="KW-0472">Membrane</keyword>
<dbReference type="InterPro" id="IPR058634">
    <property type="entry name" value="AaeA-lik-b-barrel"/>
</dbReference>
<protein>
    <submittedName>
        <fullName evidence="8">HlyD secretion family protein</fullName>
    </submittedName>
</protein>
<keyword evidence="4" id="KW-1133">Transmembrane helix</keyword>
<proteinExistence type="inferred from homology"/>
<dbReference type="InterPro" id="IPR050739">
    <property type="entry name" value="MFP"/>
</dbReference>
<evidence type="ECO:0000256" key="3">
    <source>
        <dbReference type="ARBA" id="ARBA00022692"/>
    </source>
</evidence>
<evidence type="ECO:0000256" key="4">
    <source>
        <dbReference type="ARBA" id="ARBA00022989"/>
    </source>
</evidence>
<dbReference type="Gene3D" id="2.40.30.170">
    <property type="match status" value="1"/>
</dbReference>
<dbReference type="PANTHER" id="PTHR30386:SF26">
    <property type="entry name" value="TRANSPORT PROTEIN COMB"/>
    <property type="match status" value="1"/>
</dbReference>
<dbReference type="CDD" id="cd06849">
    <property type="entry name" value="lipoyl_domain"/>
    <property type="match status" value="1"/>
</dbReference>
<dbReference type="GO" id="GO:0055085">
    <property type="term" value="P:transmembrane transport"/>
    <property type="evidence" value="ECO:0007669"/>
    <property type="project" value="InterPro"/>
</dbReference>
<organism evidence="8 9">
    <name type="scientific">Priestia megaterium (strain ATCC 14581 / DSM 32 / CCUG 1817 / JCM 2506 / NBRC 15308 / NCIMB 9376 / NCTC 10342 / NRRL B-14308 / VKM B-512 / Ford 19)</name>
    <name type="common">Bacillus megaterium</name>
    <dbReference type="NCBI Taxonomy" id="1348623"/>
    <lineage>
        <taxon>Bacteria</taxon>
        <taxon>Bacillati</taxon>
        <taxon>Bacillota</taxon>
        <taxon>Bacilli</taxon>
        <taxon>Bacillales</taxon>
        <taxon>Bacillaceae</taxon>
        <taxon>Priestia</taxon>
    </lineage>
</organism>
<comment type="subcellular location">
    <subcellularLocation>
        <location evidence="1">Membrane</location>
        <topology evidence="1">Single-pass membrane protein</topology>
    </subcellularLocation>
</comment>
<reference evidence="8 9" key="1">
    <citation type="journal article" date="2015" name="Genome Announc.">
        <title>Complete genome sequences for 35 biothreat assay-relevant bacillus species.</title>
        <authorList>
            <person name="Johnson S.L."/>
            <person name="Daligault H.E."/>
            <person name="Davenport K.W."/>
            <person name="Jaissle J."/>
            <person name="Frey K.G."/>
            <person name="Ladner J.T."/>
            <person name="Broomall S.M."/>
            <person name="Bishop-Lilly K.A."/>
            <person name="Bruce D.C."/>
            <person name="Gibbons H.S."/>
            <person name="Coyne S.R."/>
            <person name="Lo C.C."/>
            <person name="Meincke L."/>
            <person name="Munk A.C."/>
            <person name="Koroleva G.I."/>
            <person name="Rosenzweig C.N."/>
            <person name="Palacios G.F."/>
            <person name="Redden C.L."/>
            <person name="Minogue T.D."/>
            <person name="Chain P.S."/>
        </authorList>
    </citation>
    <scope>NUCLEOTIDE SEQUENCE [LARGE SCALE GENOMIC DNA]</scope>
    <source>
        <strain evidence="9">ATCC 14581 / DSM 32 / JCM 2506 / NBRC 15308 / NCIMB 9376 / NCTC 10342 / NRRL B-14308 / VKM B-512</strain>
    </source>
</reference>